<keyword evidence="2" id="KW-1185">Reference proteome</keyword>
<accession>A0ACB8TEG4</accession>
<reference evidence="1" key="1">
    <citation type="submission" date="2021-03" db="EMBL/GenBank/DDBJ databases">
        <authorList>
            <consortium name="DOE Joint Genome Institute"/>
            <person name="Ahrendt S."/>
            <person name="Looney B.P."/>
            <person name="Miyauchi S."/>
            <person name="Morin E."/>
            <person name="Drula E."/>
            <person name="Courty P.E."/>
            <person name="Chicoki N."/>
            <person name="Fauchery L."/>
            <person name="Kohler A."/>
            <person name="Kuo A."/>
            <person name="Labutti K."/>
            <person name="Pangilinan J."/>
            <person name="Lipzen A."/>
            <person name="Riley R."/>
            <person name="Andreopoulos W."/>
            <person name="He G."/>
            <person name="Johnson J."/>
            <person name="Barry K.W."/>
            <person name="Grigoriev I.V."/>
            <person name="Nagy L."/>
            <person name="Hibbett D."/>
            <person name="Henrissat B."/>
            <person name="Matheny P.B."/>
            <person name="Labbe J."/>
            <person name="Martin F."/>
        </authorList>
    </citation>
    <scope>NUCLEOTIDE SEQUENCE</scope>
    <source>
        <strain evidence="1">HHB10654</strain>
    </source>
</reference>
<organism evidence="1 2">
    <name type="scientific">Artomyces pyxidatus</name>
    <dbReference type="NCBI Taxonomy" id="48021"/>
    <lineage>
        <taxon>Eukaryota</taxon>
        <taxon>Fungi</taxon>
        <taxon>Dikarya</taxon>
        <taxon>Basidiomycota</taxon>
        <taxon>Agaricomycotina</taxon>
        <taxon>Agaricomycetes</taxon>
        <taxon>Russulales</taxon>
        <taxon>Auriscalpiaceae</taxon>
        <taxon>Artomyces</taxon>
    </lineage>
</organism>
<proteinExistence type="predicted"/>
<evidence type="ECO:0000313" key="1">
    <source>
        <dbReference type="EMBL" id="KAI0066804.1"/>
    </source>
</evidence>
<sequence>MRPLAEAGYHVVAPDQRGYGKTTSVDRSSSGPITYDEDLAPYRMFNLARDIVALVFALGYENVDAVVGHDFGSAVAGFCALIRPDLFKRVVVMSAPFTGAPSYPLGETASAMSLATFIGLIRQGLAALQPPRKHYMLYFSTPQANLDMHTNVPTTEALHAFLRAYYHVKSADWAPNDPHPLPSPTPSAISVMPEYYIMGMDRTMPESVLPYAPSPSEVQGNAWLPDEELAVCVSEFQRTGFQGGLNWYRCMSDESERLPADLLMFSGKKVEVPAMFIAGEKDWGVWQQPGAAEKMKAVCGLSDDRFILVEGAGHWVQQEKPGAVVDHILAFLKST</sequence>
<protein>
    <submittedName>
        <fullName evidence="1">Alpha/beta-hydrolase</fullName>
    </submittedName>
</protein>
<comment type="caution">
    <text evidence="1">The sequence shown here is derived from an EMBL/GenBank/DDBJ whole genome shotgun (WGS) entry which is preliminary data.</text>
</comment>
<dbReference type="EMBL" id="MU277191">
    <property type="protein sequence ID" value="KAI0066804.1"/>
    <property type="molecule type" value="Genomic_DNA"/>
</dbReference>
<evidence type="ECO:0000313" key="2">
    <source>
        <dbReference type="Proteomes" id="UP000814140"/>
    </source>
</evidence>
<dbReference type="Proteomes" id="UP000814140">
    <property type="component" value="Unassembled WGS sequence"/>
</dbReference>
<name>A0ACB8TEG4_9AGAM</name>
<gene>
    <name evidence="1" type="ORF">BV25DRAFT_1819906</name>
</gene>
<reference evidence="1" key="2">
    <citation type="journal article" date="2022" name="New Phytol.">
        <title>Evolutionary transition to the ectomycorrhizal habit in the genomes of a hyperdiverse lineage of mushroom-forming fungi.</title>
        <authorList>
            <person name="Looney B."/>
            <person name="Miyauchi S."/>
            <person name="Morin E."/>
            <person name="Drula E."/>
            <person name="Courty P.E."/>
            <person name="Kohler A."/>
            <person name="Kuo A."/>
            <person name="LaButti K."/>
            <person name="Pangilinan J."/>
            <person name="Lipzen A."/>
            <person name="Riley R."/>
            <person name="Andreopoulos W."/>
            <person name="He G."/>
            <person name="Johnson J."/>
            <person name="Nolan M."/>
            <person name="Tritt A."/>
            <person name="Barry K.W."/>
            <person name="Grigoriev I.V."/>
            <person name="Nagy L.G."/>
            <person name="Hibbett D."/>
            <person name="Henrissat B."/>
            <person name="Matheny P.B."/>
            <person name="Labbe J."/>
            <person name="Martin F.M."/>
        </authorList>
    </citation>
    <scope>NUCLEOTIDE SEQUENCE</scope>
    <source>
        <strain evidence="1">HHB10654</strain>
    </source>
</reference>